<evidence type="ECO:0000313" key="7">
    <source>
        <dbReference type="Proteomes" id="UP000184314"/>
    </source>
</evidence>
<feature type="transmembrane region" description="Helical" evidence="5">
    <location>
        <begin position="6"/>
        <end position="25"/>
    </location>
</feature>
<keyword evidence="3 5" id="KW-1133">Transmembrane helix</keyword>
<evidence type="ECO:0000313" key="6">
    <source>
        <dbReference type="EMBL" id="SHK29167.1"/>
    </source>
</evidence>
<keyword evidence="4 5" id="KW-0472">Membrane</keyword>
<dbReference type="OrthoDB" id="9809773at2"/>
<dbReference type="GO" id="GO:0032259">
    <property type="term" value="P:methylation"/>
    <property type="evidence" value="ECO:0007669"/>
    <property type="project" value="UniProtKB-KW"/>
</dbReference>
<dbReference type="GO" id="GO:0012505">
    <property type="term" value="C:endomembrane system"/>
    <property type="evidence" value="ECO:0007669"/>
    <property type="project" value="UniProtKB-SubCell"/>
</dbReference>
<dbReference type="PANTHER" id="PTHR12714:SF24">
    <property type="entry name" value="SLR1182 PROTEIN"/>
    <property type="match status" value="1"/>
</dbReference>
<gene>
    <name evidence="6" type="ORF">SAMN04488007_2644</name>
</gene>
<evidence type="ECO:0000256" key="3">
    <source>
        <dbReference type="ARBA" id="ARBA00022989"/>
    </source>
</evidence>
<feature type="transmembrane region" description="Helical" evidence="5">
    <location>
        <begin position="37"/>
        <end position="57"/>
    </location>
</feature>
<dbReference type="STRING" id="228958.SAMN04488007_2644"/>
<feature type="transmembrane region" description="Helical" evidence="5">
    <location>
        <begin position="89"/>
        <end position="119"/>
    </location>
</feature>
<proteinExistence type="predicted"/>
<dbReference type="RefSeq" id="WP_073244845.1">
    <property type="nucleotide sequence ID" value="NZ_FQZX01000002.1"/>
</dbReference>
<protein>
    <submittedName>
        <fullName evidence="6">Protein-S-isoprenylcysteine O-methyltransferase Ste14</fullName>
    </submittedName>
</protein>
<name>A0A1M6RA30_9FLAO</name>
<dbReference type="Gene3D" id="1.20.120.1630">
    <property type="match status" value="1"/>
</dbReference>
<evidence type="ECO:0000256" key="2">
    <source>
        <dbReference type="ARBA" id="ARBA00022692"/>
    </source>
</evidence>
<dbReference type="PANTHER" id="PTHR12714">
    <property type="entry name" value="PROTEIN-S ISOPRENYLCYSTEINE O-METHYLTRANSFERASE"/>
    <property type="match status" value="1"/>
</dbReference>
<keyword evidence="7" id="KW-1185">Reference proteome</keyword>
<evidence type="ECO:0000256" key="1">
    <source>
        <dbReference type="ARBA" id="ARBA00004127"/>
    </source>
</evidence>
<keyword evidence="6" id="KW-0808">Transferase</keyword>
<dbReference type="InterPro" id="IPR007318">
    <property type="entry name" value="Phopholipid_MeTrfase"/>
</dbReference>
<dbReference type="Pfam" id="PF04191">
    <property type="entry name" value="PEMT"/>
    <property type="match status" value="1"/>
</dbReference>
<dbReference type="EMBL" id="FQZX01000002">
    <property type="protein sequence ID" value="SHK29167.1"/>
    <property type="molecule type" value="Genomic_DNA"/>
</dbReference>
<reference evidence="7" key="1">
    <citation type="submission" date="2016-11" db="EMBL/GenBank/DDBJ databases">
        <authorList>
            <person name="Varghese N."/>
            <person name="Submissions S."/>
        </authorList>
    </citation>
    <scope>NUCLEOTIDE SEQUENCE [LARGE SCALE GENOMIC DNA]</scope>
    <source>
        <strain evidence="7">DSM 16478</strain>
    </source>
</reference>
<dbReference type="AlphaFoldDB" id="A0A1M6RA30"/>
<accession>A0A1M6RA30</accession>
<sequence>MELKVPPALVFLCFGLMMYLLAEFLPMGYFDFYGRMLFAKILVGIGIVIALLALFQFKRANTTIDPTKPDKASNLVVGGIFKFSRNPMYLALLLLLLALGVFLGNAFNTLIAAGFVGYMNRFQIIPEERILLDKFGRSFKDYCILTRRWF</sequence>
<evidence type="ECO:0000256" key="4">
    <source>
        <dbReference type="ARBA" id="ARBA00023136"/>
    </source>
</evidence>
<keyword evidence="2 5" id="KW-0812">Transmembrane</keyword>
<organism evidence="6 7">
    <name type="scientific">Maribacter aquivivus</name>
    <dbReference type="NCBI Taxonomy" id="228958"/>
    <lineage>
        <taxon>Bacteria</taxon>
        <taxon>Pseudomonadati</taxon>
        <taxon>Bacteroidota</taxon>
        <taxon>Flavobacteriia</taxon>
        <taxon>Flavobacteriales</taxon>
        <taxon>Flavobacteriaceae</taxon>
        <taxon>Maribacter</taxon>
    </lineage>
</organism>
<comment type="subcellular location">
    <subcellularLocation>
        <location evidence="1">Endomembrane system</location>
        <topology evidence="1">Multi-pass membrane protein</topology>
    </subcellularLocation>
</comment>
<keyword evidence="6" id="KW-0489">Methyltransferase</keyword>
<dbReference type="Proteomes" id="UP000184314">
    <property type="component" value="Unassembled WGS sequence"/>
</dbReference>
<evidence type="ECO:0000256" key="5">
    <source>
        <dbReference type="SAM" id="Phobius"/>
    </source>
</evidence>
<dbReference type="GO" id="GO:0008168">
    <property type="term" value="F:methyltransferase activity"/>
    <property type="evidence" value="ECO:0007669"/>
    <property type="project" value="UniProtKB-KW"/>
</dbReference>